<dbReference type="EMBL" id="CAJRAY010000085">
    <property type="protein sequence ID" value="CAG5091867.1"/>
    <property type="molecule type" value="Genomic_DNA"/>
</dbReference>
<evidence type="ECO:0000313" key="1">
    <source>
        <dbReference type="EMBL" id="CAG5091867.1"/>
    </source>
</evidence>
<sequence length="198" mass="22489">MDGNVTRLAGVRDGTALKEWASAIDALVCGRQLILMRKGGIAEETRDFQLAAPRFWLLPTYEHQREHLLKEEFRPLIGRTLAEREAAGGRLLLKAWAEAVRDIEVTDAETLAKLDRFHIWTGAFADERLKWKRTKPLHVLILRVHAAEEPVAIPHRESYAGCKSWVKLEDDAADAGFRPVLSDEEFLWREAEILNALA</sequence>
<name>A0ABM8V7V5_THEXY</name>
<organism evidence="1 2">
    <name type="scientific">Thermobacillus xylanilyticus</name>
    <dbReference type="NCBI Taxonomy" id="76633"/>
    <lineage>
        <taxon>Bacteria</taxon>
        <taxon>Bacillati</taxon>
        <taxon>Bacillota</taxon>
        <taxon>Bacilli</taxon>
        <taxon>Bacillales</taxon>
        <taxon>Paenibacillaceae</taxon>
        <taxon>Thermobacillus</taxon>
    </lineage>
</organism>
<dbReference type="InterPro" id="IPR014923">
    <property type="entry name" value="DUF1802"/>
</dbReference>
<protein>
    <recommendedName>
        <fullName evidence="3">DUF1802 family protein</fullName>
    </recommendedName>
</protein>
<reference evidence="1 2" key="1">
    <citation type="submission" date="2021-04" db="EMBL/GenBank/DDBJ databases">
        <authorList>
            <person name="Rakotoarivonina H."/>
        </authorList>
    </citation>
    <scope>NUCLEOTIDE SEQUENCE [LARGE SCALE GENOMIC DNA]</scope>
    <source>
        <strain evidence="1 2">XE</strain>
    </source>
</reference>
<dbReference type="RefSeq" id="WP_213485992.1">
    <property type="nucleotide sequence ID" value="NZ_CAJRAY010000085.1"/>
</dbReference>
<dbReference type="PIRSF" id="PIRSF018957">
    <property type="entry name" value="UCP018957"/>
    <property type="match status" value="1"/>
</dbReference>
<dbReference type="Pfam" id="PF08819">
    <property type="entry name" value="DUF1802"/>
    <property type="match status" value="1"/>
</dbReference>
<keyword evidence="2" id="KW-1185">Reference proteome</keyword>
<accession>A0ABM8V7V5</accession>
<dbReference type="InterPro" id="IPR008307">
    <property type="entry name" value="UCP018957"/>
</dbReference>
<dbReference type="Proteomes" id="UP000681526">
    <property type="component" value="Unassembled WGS sequence"/>
</dbReference>
<gene>
    <name evidence="1" type="primary">txxe 3177</name>
    <name evidence="1" type="ORF">TXXE_16800</name>
</gene>
<proteinExistence type="predicted"/>
<comment type="caution">
    <text evidence="1">The sequence shown here is derived from an EMBL/GenBank/DDBJ whole genome shotgun (WGS) entry which is preliminary data.</text>
</comment>
<evidence type="ECO:0000313" key="2">
    <source>
        <dbReference type="Proteomes" id="UP000681526"/>
    </source>
</evidence>
<evidence type="ECO:0008006" key="3">
    <source>
        <dbReference type="Google" id="ProtNLM"/>
    </source>
</evidence>